<feature type="domain" description="C2H2-type" evidence="7">
    <location>
        <begin position="146"/>
        <end position="173"/>
    </location>
</feature>
<dbReference type="GO" id="GO:0045944">
    <property type="term" value="P:positive regulation of transcription by RNA polymerase II"/>
    <property type="evidence" value="ECO:0007669"/>
    <property type="project" value="TreeGrafter"/>
</dbReference>
<dbReference type="GO" id="GO:0005634">
    <property type="term" value="C:nucleus"/>
    <property type="evidence" value="ECO:0007669"/>
    <property type="project" value="TreeGrafter"/>
</dbReference>
<dbReference type="SUPFAM" id="SSF57667">
    <property type="entry name" value="beta-beta-alpha zinc fingers"/>
    <property type="match status" value="2"/>
</dbReference>
<dbReference type="InterPro" id="IPR013087">
    <property type="entry name" value="Znf_C2H2_type"/>
</dbReference>
<dbReference type="PROSITE" id="PS50157">
    <property type="entry name" value="ZINC_FINGER_C2H2_2"/>
    <property type="match status" value="3"/>
</dbReference>
<dbReference type="KEGG" id="lcf:108878986"/>
<evidence type="ECO:0000313" key="9">
    <source>
        <dbReference type="RefSeq" id="XP_050931102.1"/>
    </source>
</evidence>
<dbReference type="PROSITE" id="PS00028">
    <property type="entry name" value="ZINC_FINGER_C2H2_1"/>
    <property type="match status" value="4"/>
</dbReference>
<proteinExistence type="predicted"/>
<dbReference type="SMART" id="SM00355">
    <property type="entry name" value="ZnF_C2H2"/>
    <property type="match status" value="9"/>
</dbReference>
<feature type="domain" description="C2H2-type" evidence="7">
    <location>
        <begin position="424"/>
        <end position="451"/>
    </location>
</feature>
<sequence>MLEKYNKRKRKFSNLPKPAFEDSPHVKCKKCPDDLRRRAQGLYKCAHCRKQLNGIKKLHHHLDHHRAMNVKAAETKESLVITTTPEATSTEMCRQDELPVFETVEELTQWNVTPVETFTLPTSPLSSPSKFTDLEQPELKSRGDKHTCKQCGRAFMSLKGLRSHERSHAALAAIKKLDNLQTLAVKHNINKYVIYKSGTLRPFLCSFCSYRTTVLGLWRSHFMRKHQDVIMDPVEPDDEDEENALRANKEPPILSNENNYLPESDEEPEIAKSSLYLEPPDVQRQLNHYNLMAQTGVSSKANLQDTDLPENSLLNCEFCNFSTGHLSSMRRHYINRHGKKIHRCKDCDFFTGLRKTLDMHVQTGHSTFQSEPTYQRDLRCPFCLYQTKNKNNMIDHIILHREERVVPIEVRRSKLSRYLQGVIFRCHKCTFSSGSAENLSSHMTKHDDIKPYKCRLCYFDCTLLSDLEAHLSDKHQVVRNHELVGQVSLDQLEARDGRIPEVQQEPLKNVEHHNNESENVETEEFVKDGNEVLCETQSESQAENNITGRKQTEIVFSPDTARGQRIGDKVEQNTGEGNNAGIQFEDCSGPERERQTNENKKEEEAEGSSTKCGKSESEKTGPHKLNIEAFKQRMLNIHKKAHQDRTAKIEQNTETEFKVNSEEKKNNIRGQEGFKIEGHLPNCAQHHISHKESLGISFTNCKEEQVHSQKNSDEVTDPYGEMPVLENEYLKKETQTLGCCKEEEEDHHPEQKQEEEEDHHTEQKQEEEEDHHPEQKQEEEDKVVTEGSEDELDRIKETDSPHAHKSAFTATSAASEVLCPSVADQKLYTCEFCGRNLMNSSELKRHIMRHGI</sequence>
<accession>A0AAJ8BEN1</accession>
<dbReference type="FunFam" id="3.30.160.60:FF:000655">
    <property type="entry name" value="Zinc finger protein 462"/>
    <property type="match status" value="1"/>
</dbReference>
<gene>
    <name evidence="9" type="primary">LOC108878986</name>
</gene>
<dbReference type="PANTHER" id="PTHR24403:SF58">
    <property type="entry name" value="ZINC FINGER PROTEIN 462"/>
    <property type="match status" value="1"/>
</dbReference>
<dbReference type="GeneID" id="108878986"/>
<feature type="compositionally biased region" description="Basic and acidic residues" evidence="6">
    <location>
        <begin position="589"/>
        <end position="603"/>
    </location>
</feature>
<feature type="region of interest" description="Disordered" evidence="6">
    <location>
        <begin position="538"/>
        <end position="623"/>
    </location>
</feature>
<feature type="compositionally biased region" description="Acidic residues" evidence="6">
    <location>
        <begin position="777"/>
        <end position="792"/>
    </location>
</feature>
<feature type="compositionally biased region" description="Basic and acidic residues" evidence="6">
    <location>
        <begin position="793"/>
        <end position="802"/>
    </location>
</feature>
<evidence type="ECO:0000313" key="8">
    <source>
        <dbReference type="Proteomes" id="UP000694890"/>
    </source>
</evidence>
<evidence type="ECO:0000256" key="6">
    <source>
        <dbReference type="SAM" id="MobiDB-lite"/>
    </source>
</evidence>
<feature type="region of interest" description="Disordered" evidence="6">
    <location>
        <begin position="740"/>
        <end position="813"/>
    </location>
</feature>
<reference evidence="9" key="1">
    <citation type="submission" date="2025-08" db="UniProtKB">
        <authorList>
            <consortium name="RefSeq"/>
        </authorList>
    </citation>
    <scope>IDENTIFICATION</scope>
    <source>
        <tissue evidence="9">Brain</tissue>
    </source>
</reference>
<feature type="compositionally biased region" description="Polar residues" evidence="6">
    <location>
        <begin position="572"/>
        <end position="581"/>
    </location>
</feature>
<keyword evidence="4" id="KW-0862">Zinc</keyword>
<dbReference type="InterPro" id="IPR050688">
    <property type="entry name" value="Zinc_finger/UBP_domain"/>
</dbReference>
<name>A0AAJ8BEN1_LATCA</name>
<organism evidence="8 9">
    <name type="scientific">Lates calcarifer</name>
    <name type="common">Barramundi</name>
    <name type="synonym">Holocentrus calcarifer</name>
    <dbReference type="NCBI Taxonomy" id="8187"/>
    <lineage>
        <taxon>Eukaryota</taxon>
        <taxon>Metazoa</taxon>
        <taxon>Chordata</taxon>
        <taxon>Craniata</taxon>
        <taxon>Vertebrata</taxon>
        <taxon>Euteleostomi</taxon>
        <taxon>Actinopterygii</taxon>
        <taxon>Neopterygii</taxon>
        <taxon>Teleostei</taxon>
        <taxon>Neoteleostei</taxon>
        <taxon>Acanthomorphata</taxon>
        <taxon>Carangaria</taxon>
        <taxon>Carangaria incertae sedis</taxon>
        <taxon>Centropomidae</taxon>
        <taxon>Lates</taxon>
    </lineage>
</organism>
<dbReference type="RefSeq" id="XP_050931102.1">
    <property type="nucleotide sequence ID" value="XM_051075145.1"/>
</dbReference>
<keyword evidence="3 5" id="KW-0863">Zinc-finger</keyword>
<evidence type="ECO:0000256" key="1">
    <source>
        <dbReference type="ARBA" id="ARBA00022723"/>
    </source>
</evidence>
<feature type="compositionally biased region" description="Basic and acidic residues" evidence="6">
    <location>
        <begin position="746"/>
        <end position="776"/>
    </location>
</feature>
<keyword evidence="1" id="KW-0479">Metal-binding</keyword>
<evidence type="ECO:0000259" key="7">
    <source>
        <dbReference type="PROSITE" id="PS50157"/>
    </source>
</evidence>
<feature type="compositionally biased region" description="Polar residues" evidence="6">
    <location>
        <begin position="538"/>
        <end position="549"/>
    </location>
</feature>
<dbReference type="Proteomes" id="UP000694890">
    <property type="component" value="Linkage group LG13"/>
</dbReference>
<evidence type="ECO:0000256" key="5">
    <source>
        <dbReference type="PROSITE-ProRule" id="PRU00042"/>
    </source>
</evidence>
<dbReference type="PANTHER" id="PTHR24403">
    <property type="entry name" value="ZINC FINGER PROTEIN"/>
    <property type="match status" value="1"/>
</dbReference>
<evidence type="ECO:0000256" key="2">
    <source>
        <dbReference type="ARBA" id="ARBA00022737"/>
    </source>
</evidence>
<protein>
    <submittedName>
        <fullName evidence="9">Zinc finger protein 462</fullName>
    </submittedName>
</protein>
<dbReference type="AlphaFoldDB" id="A0AAJ8BEN1"/>
<evidence type="ECO:0000256" key="3">
    <source>
        <dbReference type="ARBA" id="ARBA00022771"/>
    </source>
</evidence>
<dbReference type="GO" id="GO:0008270">
    <property type="term" value="F:zinc ion binding"/>
    <property type="evidence" value="ECO:0007669"/>
    <property type="project" value="UniProtKB-KW"/>
</dbReference>
<dbReference type="InterPro" id="IPR036236">
    <property type="entry name" value="Znf_C2H2_sf"/>
</dbReference>
<dbReference type="Gene3D" id="3.30.160.60">
    <property type="entry name" value="Classic Zinc Finger"/>
    <property type="match status" value="3"/>
</dbReference>
<feature type="domain" description="C2H2-type" evidence="7">
    <location>
        <begin position="828"/>
        <end position="852"/>
    </location>
</feature>
<evidence type="ECO:0000256" key="4">
    <source>
        <dbReference type="ARBA" id="ARBA00022833"/>
    </source>
</evidence>
<keyword evidence="2" id="KW-0677">Repeat</keyword>